<dbReference type="EMBL" id="RWGY01000039">
    <property type="protein sequence ID" value="TVU10906.1"/>
    <property type="molecule type" value="Genomic_DNA"/>
</dbReference>
<gene>
    <name evidence="1" type="ORF">EJB05_44461</name>
</gene>
<dbReference type="Gramene" id="TVU10906">
    <property type="protein sequence ID" value="TVU10906"/>
    <property type="gene ID" value="EJB05_44461"/>
</dbReference>
<organism evidence="1 2">
    <name type="scientific">Eragrostis curvula</name>
    <name type="common">weeping love grass</name>
    <dbReference type="NCBI Taxonomy" id="38414"/>
    <lineage>
        <taxon>Eukaryota</taxon>
        <taxon>Viridiplantae</taxon>
        <taxon>Streptophyta</taxon>
        <taxon>Embryophyta</taxon>
        <taxon>Tracheophyta</taxon>
        <taxon>Spermatophyta</taxon>
        <taxon>Magnoliopsida</taxon>
        <taxon>Liliopsida</taxon>
        <taxon>Poales</taxon>
        <taxon>Poaceae</taxon>
        <taxon>PACMAD clade</taxon>
        <taxon>Chloridoideae</taxon>
        <taxon>Eragrostideae</taxon>
        <taxon>Eragrostidinae</taxon>
        <taxon>Eragrostis</taxon>
    </lineage>
</organism>
<name>A0A5J9THL6_9POAL</name>
<evidence type="ECO:0000313" key="2">
    <source>
        <dbReference type="Proteomes" id="UP000324897"/>
    </source>
</evidence>
<dbReference type="Proteomes" id="UP000324897">
    <property type="component" value="Chromosome 3"/>
</dbReference>
<proteinExistence type="predicted"/>
<sequence>MKSPTLFCGGLRVTTAHDLISLVDEMLNKNSGGGALKTFVAFEGLERGALPPAASERMD</sequence>
<accession>A0A5J9THL6</accession>
<dbReference type="AlphaFoldDB" id="A0A5J9THL6"/>
<keyword evidence="2" id="KW-1185">Reference proteome</keyword>
<protein>
    <submittedName>
        <fullName evidence="1">Uncharacterized protein</fullName>
    </submittedName>
</protein>
<reference evidence="1 2" key="1">
    <citation type="journal article" date="2019" name="Sci. Rep.">
        <title>A high-quality genome of Eragrostis curvula grass provides insights into Poaceae evolution and supports new strategies to enhance forage quality.</title>
        <authorList>
            <person name="Carballo J."/>
            <person name="Santos B.A.C.M."/>
            <person name="Zappacosta D."/>
            <person name="Garbus I."/>
            <person name="Selva J.P."/>
            <person name="Gallo C.A."/>
            <person name="Diaz A."/>
            <person name="Albertini E."/>
            <person name="Caccamo M."/>
            <person name="Echenique V."/>
        </authorList>
    </citation>
    <scope>NUCLEOTIDE SEQUENCE [LARGE SCALE GENOMIC DNA]</scope>
    <source>
        <strain evidence="2">cv. Victoria</strain>
        <tissue evidence="1">Leaf</tissue>
    </source>
</reference>
<evidence type="ECO:0000313" key="1">
    <source>
        <dbReference type="EMBL" id="TVU10906.1"/>
    </source>
</evidence>
<comment type="caution">
    <text evidence="1">The sequence shown here is derived from an EMBL/GenBank/DDBJ whole genome shotgun (WGS) entry which is preliminary data.</text>
</comment>